<reference evidence="1" key="1">
    <citation type="submission" date="2020-07" db="EMBL/GenBank/DDBJ databases">
        <title>Huge and variable diversity of episymbiotic CPR bacteria and DPANN archaea in groundwater ecosystems.</title>
        <authorList>
            <person name="He C.Y."/>
            <person name="Keren R."/>
            <person name="Whittaker M."/>
            <person name="Farag I.F."/>
            <person name="Doudna J."/>
            <person name="Cate J.H.D."/>
            <person name="Banfield J.F."/>
        </authorList>
    </citation>
    <scope>NUCLEOTIDE SEQUENCE</scope>
    <source>
        <strain evidence="1">NC_groundwater_717_Ag_S-0.2um_59_8</strain>
    </source>
</reference>
<comment type="caution">
    <text evidence="1">The sequence shown here is derived from an EMBL/GenBank/DDBJ whole genome shotgun (WGS) entry which is preliminary data.</text>
</comment>
<dbReference type="EMBL" id="JACPSX010000104">
    <property type="protein sequence ID" value="MBI3014553.1"/>
    <property type="molecule type" value="Genomic_DNA"/>
</dbReference>
<evidence type="ECO:0008006" key="3">
    <source>
        <dbReference type="Google" id="ProtNLM"/>
    </source>
</evidence>
<dbReference type="Proteomes" id="UP000741360">
    <property type="component" value="Unassembled WGS sequence"/>
</dbReference>
<evidence type="ECO:0000313" key="1">
    <source>
        <dbReference type="EMBL" id="MBI3014553.1"/>
    </source>
</evidence>
<dbReference type="PROSITE" id="PS51257">
    <property type="entry name" value="PROKAR_LIPOPROTEIN"/>
    <property type="match status" value="1"/>
</dbReference>
<organism evidence="1 2">
    <name type="scientific">Tectimicrobiota bacterium</name>
    <dbReference type="NCBI Taxonomy" id="2528274"/>
    <lineage>
        <taxon>Bacteria</taxon>
        <taxon>Pseudomonadati</taxon>
        <taxon>Nitrospinota/Tectimicrobiota group</taxon>
        <taxon>Candidatus Tectimicrobiota</taxon>
    </lineage>
</organism>
<sequence length="224" mass="25652">MRGMSKALSGVLVVVLAWALAGCSAVRPLVSTYGGGLEDPSAYRQMVTRWTQSSRLYRQLETIALMDALYLSWPVRESFVEEYGQVMLLAESEMQEKMKFEREESERFEDFLLAVYTGKEEWNDLEKGNSIWSLYLVYESGARLQPYRIEHYDPDPAQRERFYPFMSPWKKVYRVRFLRPAPAAGGTPSQVYRGPLRLVMTGFLGQMTFSWDGTQPGKALAGTP</sequence>
<protein>
    <recommendedName>
        <fullName evidence="3">Lipoprotein</fullName>
    </recommendedName>
</protein>
<dbReference type="AlphaFoldDB" id="A0A932GP66"/>
<name>A0A932GP66_UNCTE</name>
<accession>A0A932GP66</accession>
<gene>
    <name evidence="1" type="ORF">HYY65_05725</name>
</gene>
<proteinExistence type="predicted"/>
<evidence type="ECO:0000313" key="2">
    <source>
        <dbReference type="Proteomes" id="UP000741360"/>
    </source>
</evidence>